<protein>
    <submittedName>
        <fullName evidence="4">Beta-ketoacyl-ACP synthase</fullName>
    </submittedName>
</protein>
<dbReference type="PROSITE" id="PS00606">
    <property type="entry name" value="KS3_1"/>
    <property type="match status" value="1"/>
</dbReference>
<dbReference type="RefSeq" id="WP_017513963.1">
    <property type="nucleotide sequence ID" value="NZ_CP026544.1"/>
</dbReference>
<sequence length="396" mass="41095">MTIYLNAMNVICALGSGSDAVRAALWRSDGPFGGEVTERYTPGSPLHLGTVAEPMAATDLPAGTALELASRNNAMLERTLAGLRPAVDAAIARVGPMRVAIVLGTSTSGIYEGELAVRTHAKEGTWPEQFHYAQQELGSPARYLAWRLGVGGPAYTISTACSSSAKAMSAAARLIEHGIVDVAIAGGVDTLCTFTISGFLSLDSVSAERCNPLSANRRGINLGEGAGLFLMSREAGPVRLTGWGETSDAHHMSAPDPSGVGARTAMQQALARAGLKPADIDYLNLHGTATEQNDVMEARAVSDLFGADVPVSSTKSQTGHTLGAAGAVEAALLYLTLTDNPRGRLPPHWWDGIADPAMPPLHVAGADESLGRPVRHAVSNSFAFGGSNCVLVMGEG</sequence>
<evidence type="ECO:0000313" key="5">
    <source>
        <dbReference type="Proteomes" id="UP000253772"/>
    </source>
</evidence>
<organism evidence="4 5">
    <name type="scientific">Cupriavidus metallidurans</name>
    <dbReference type="NCBI Taxonomy" id="119219"/>
    <lineage>
        <taxon>Bacteria</taxon>
        <taxon>Pseudomonadati</taxon>
        <taxon>Pseudomonadota</taxon>
        <taxon>Betaproteobacteria</taxon>
        <taxon>Burkholderiales</taxon>
        <taxon>Burkholderiaceae</taxon>
        <taxon>Cupriavidus</taxon>
    </lineage>
</organism>
<evidence type="ECO:0000256" key="2">
    <source>
        <dbReference type="ARBA" id="ARBA00022679"/>
    </source>
</evidence>
<dbReference type="NCBIfam" id="NF006618">
    <property type="entry name" value="PRK09185.1"/>
    <property type="match status" value="1"/>
</dbReference>
<dbReference type="AlphaFoldDB" id="A0A2L0X3D9"/>
<reference evidence="4 5" key="1">
    <citation type="submission" date="2019-03" db="EMBL/GenBank/DDBJ databases">
        <title>Comparative insights into the high quality Complete genome sequence of highly metal resistant Cupriavidus metallidurans strain BS1 isolated from a gold-copper mine.</title>
        <authorList>
            <person name="Mazhar H.S."/>
            <person name="Rensing C."/>
        </authorList>
    </citation>
    <scope>NUCLEOTIDE SEQUENCE [LARGE SCALE GENOMIC DNA]</scope>
    <source>
        <strain evidence="4 5">BS1</strain>
    </source>
</reference>
<accession>A0A2L0X3D9</accession>
<dbReference type="EMBL" id="CP037901">
    <property type="protein sequence ID" value="QBP12351.1"/>
    <property type="molecule type" value="Genomic_DNA"/>
</dbReference>
<dbReference type="InterPro" id="IPR014030">
    <property type="entry name" value="Ketoacyl_synth_N"/>
</dbReference>
<dbReference type="Pfam" id="PF02801">
    <property type="entry name" value="Ketoacyl-synt_C"/>
    <property type="match status" value="1"/>
</dbReference>
<name>A0A2L0X3D9_9BURK</name>
<evidence type="ECO:0000313" key="4">
    <source>
        <dbReference type="EMBL" id="QBP12351.1"/>
    </source>
</evidence>
<dbReference type="GO" id="GO:0005829">
    <property type="term" value="C:cytosol"/>
    <property type="evidence" value="ECO:0007669"/>
    <property type="project" value="TreeGrafter"/>
</dbReference>
<dbReference type="PROSITE" id="PS52004">
    <property type="entry name" value="KS3_2"/>
    <property type="match status" value="1"/>
</dbReference>
<dbReference type="InterPro" id="IPR000794">
    <property type="entry name" value="Beta-ketoacyl_synthase"/>
</dbReference>
<proteinExistence type="inferred from homology"/>
<dbReference type="GO" id="GO:0006633">
    <property type="term" value="P:fatty acid biosynthetic process"/>
    <property type="evidence" value="ECO:0007669"/>
    <property type="project" value="InterPro"/>
</dbReference>
<dbReference type="SUPFAM" id="SSF53901">
    <property type="entry name" value="Thiolase-like"/>
    <property type="match status" value="1"/>
</dbReference>
<dbReference type="Proteomes" id="UP000253772">
    <property type="component" value="Chromosome c2"/>
</dbReference>
<dbReference type="InterPro" id="IPR020841">
    <property type="entry name" value="PKS_Beta-ketoAc_synthase_dom"/>
</dbReference>
<dbReference type="OrthoDB" id="9808669at2"/>
<dbReference type="InterPro" id="IPR014031">
    <property type="entry name" value="Ketoacyl_synth_C"/>
</dbReference>
<dbReference type="CDD" id="cd00834">
    <property type="entry name" value="KAS_I_II"/>
    <property type="match status" value="1"/>
</dbReference>
<dbReference type="PANTHER" id="PTHR11712:SF320">
    <property type="entry name" value="BETA-KETOACYL SYNTHASE"/>
    <property type="match status" value="1"/>
</dbReference>
<keyword evidence="2 3" id="KW-0808">Transferase</keyword>
<dbReference type="Gene3D" id="3.40.47.10">
    <property type="match status" value="1"/>
</dbReference>
<dbReference type="PANTHER" id="PTHR11712">
    <property type="entry name" value="POLYKETIDE SYNTHASE-RELATED"/>
    <property type="match status" value="1"/>
</dbReference>
<evidence type="ECO:0000256" key="1">
    <source>
        <dbReference type="ARBA" id="ARBA00008467"/>
    </source>
</evidence>
<gene>
    <name evidence="4" type="ORF">DDF84_021645</name>
</gene>
<dbReference type="InterPro" id="IPR018201">
    <property type="entry name" value="Ketoacyl_synth_AS"/>
</dbReference>
<comment type="similarity">
    <text evidence="1 3">Belongs to the thiolase-like superfamily. Beta-ketoacyl-ACP synthases family.</text>
</comment>
<dbReference type="Pfam" id="PF00109">
    <property type="entry name" value="ketoacyl-synt"/>
    <property type="match status" value="1"/>
</dbReference>
<dbReference type="SMART" id="SM00825">
    <property type="entry name" value="PKS_KS"/>
    <property type="match status" value="1"/>
</dbReference>
<dbReference type="GO" id="GO:0004315">
    <property type="term" value="F:3-oxoacyl-[acyl-carrier-protein] synthase activity"/>
    <property type="evidence" value="ECO:0007669"/>
    <property type="project" value="InterPro"/>
</dbReference>
<evidence type="ECO:0000256" key="3">
    <source>
        <dbReference type="RuleBase" id="RU003694"/>
    </source>
</evidence>
<dbReference type="InterPro" id="IPR016039">
    <property type="entry name" value="Thiolase-like"/>
</dbReference>